<dbReference type="PANTHER" id="PTHR33490">
    <property type="entry name" value="BLR5614 PROTEIN-RELATED"/>
    <property type="match status" value="1"/>
</dbReference>
<dbReference type="Gene3D" id="3.10.620.30">
    <property type="match status" value="1"/>
</dbReference>
<dbReference type="PANTHER" id="PTHR33490:SF12">
    <property type="entry name" value="BLL5557 PROTEIN"/>
    <property type="match status" value="1"/>
</dbReference>
<evidence type="ECO:0000259" key="1">
    <source>
        <dbReference type="SMART" id="SM00460"/>
    </source>
</evidence>
<dbReference type="InterPro" id="IPR002931">
    <property type="entry name" value="Transglutaminase-like"/>
</dbReference>
<dbReference type="Pfam" id="PF21295">
    <property type="entry name" value="Bact_transglu_N_2"/>
    <property type="match status" value="1"/>
</dbReference>
<dbReference type="SMART" id="SM00460">
    <property type="entry name" value="TGc"/>
    <property type="match status" value="1"/>
</dbReference>
<name>A0A6S6TPY7_9GAMM</name>
<dbReference type="Gene3D" id="2.60.40.2250">
    <property type="match status" value="1"/>
</dbReference>
<dbReference type="AlphaFoldDB" id="A0A6S6TPY7"/>
<dbReference type="EMBL" id="CACVAV010000354">
    <property type="protein sequence ID" value="CAA6822912.1"/>
    <property type="molecule type" value="Genomic_DNA"/>
</dbReference>
<reference evidence="2" key="1">
    <citation type="submission" date="2020-01" db="EMBL/GenBank/DDBJ databases">
        <authorList>
            <person name="Meier V. D."/>
            <person name="Meier V D."/>
        </authorList>
    </citation>
    <scope>NUCLEOTIDE SEQUENCE</scope>
    <source>
        <strain evidence="2">HLG_WM_MAG_08</strain>
    </source>
</reference>
<dbReference type="InterPro" id="IPR038765">
    <property type="entry name" value="Papain-like_cys_pep_sf"/>
</dbReference>
<dbReference type="InterPro" id="IPR048930">
    <property type="entry name" value="Bact_transglu_N_2"/>
</dbReference>
<protein>
    <submittedName>
        <fullName evidence="2">Transglutaminase family protein</fullName>
    </submittedName>
</protein>
<gene>
    <name evidence="2" type="ORF">HELGO_WM56764</name>
</gene>
<evidence type="ECO:0000313" key="2">
    <source>
        <dbReference type="EMBL" id="CAA6822912.1"/>
    </source>
</evidence>
<dbReference type="SUPFAM" id="SSF54001">
    <property type="entry name" value="Cysteine proteinases"/>
    <property type="match status" value="1"/>
</dbReference>
<organism evidence="2">
    <name type="scientific">uncultured Thiotrichaceae bacterium</name>
    <dbReference type="NCBI Taxonomy" id="298394"/>
    <lineage>
        <taxon>Bacteria</taxon>
        <taxon>Pseudomonadati</taxon>
        <taxon>Pseudomonadota</taxon>
        <taxon>Gammaproteobacteria</taxon>
        <taxon>Thiotrichales</taxon>
        <taxon>Thiotrichaceae</taxon>
        <taxon>environmental samples</taxon>
    </lineage>
</organism>
<accession>A0A6S6TPY7</accession>
<dbReference type="Pfam" id="PF01841">
    <property type="entry name" value="Transglut_core"/>
    <property type="match status" value="1"/>
</dbReference>
<sequence length="277" mass="30270">MPIINVASTLEYSVNTPTIFVFSIVPAETPHQRIVEENLMLSPQLDYEWLQVGEENIRNIRLEVQPGVFRLDYQATVELTPAVDNAPQLDEAIYQSLPAEVLPYLNPSRYCESDRLTLFASKEFGTQPAGHARVEAICDWVNGHIDYISGSTDASSSACDVLVSRAGVCRDFAHVSIALCRALGIPARYISGYAVDLQPPDFHGFFEAFLDGKWYLFDATRMAPVSGFVRIGLGRDAADASFGTIVGSANLQNMQVSALDKTSATGNEQPDEAISTA</sequence>
<proteinExistence type="predicted"/>
<feature type="domain" description="Transglutaminase-like" evidence="1">
    <location>
        <begin position="161"/>
        <end position="221"/>
    </location>
</feature>